<evidence type="ECO:0000313" key="7">
    <source>
        <dbReference type="EMBL" id="GAO99430.1"/>
    </source>
</evidence>
<evidence type="ECO:0000256" key="5">
    <source>
        <dbReference type="SAM" id="MobiDB-lite"/>
    </source>
</evidence>
<feature type="compositionally biased region" description="Polar residues" evidence="5">
    <location>
        <begin position="48"/>
        <end position="59"/>
    </location>
</feature>
<dbReference type="AlphaFoldDB" id="A0A0K8MFZ5"/>
<dbReference type="InterPro" id="IPR038765">
    <property type="entry name" value="Papain-like_cys_pep_sf"/>
</dbReference>
<name>A0A0K8MFZ5_9LACO</name>
<dbReference type="Proteomes" id="UP000253891">
    <property type="component" value="Unassembled WGS sequence"/>
</dbReference>
<dbReference type="Pfam" id="PF05382">
    <property type="entry name" value="Amidase_5"/>
    <property type="match status" value="1"/>
</dbReference>
<keyword evidence="4" id="KW-0788">Thiol protease</keyword>
<dbReference type="InterPro" id="IPR000064">
    <property type="entry name" value="NLP_P60_dom"/>
</dbReference>
<dbReference type="GO" id="GO:0006508">
    <property type="term" value="P:proteolysis"/>
    <property type="evidence" value="ECO:0007669"/>
    <property type="project" value="UniProtKB-KW"/>
</dbReference>
<reference evidence="7 8" key="1">
    <citation type="journal article" date="2015" name="BMC Genomics">
        <title>Comparative genomics of Fructobacillus spp. and Leuconostoc spp. reveals niche-specific evolution of Fructobacillus spp.</title>
        <authorList>
            <person name="Endo A."/>
            <person name="Tanizawa Y."/>
            <person name="Tanaka N."/>
            <person name="Maeno S."/>
            <person name="Kumar H."/>
            <person name="Shiwa Y."/>
            <person name="Okada S."/>
            <person name="Yoshikawa H."/>
            <person name="Dicks L."/>
            <person name="Nakagawa J."/>
            <person name="Arita M."/>
        </authorList>
    </citation>
    <scope>NUCLEOTIDE SEQUENCE [LARGE SCALE GENOMIC DNA]</scope>
    <source>
        <strain evidence="7 8">JCM 12225</strain>
    </source>
</reference>
<dbReference type="Gene3D" id="3.90.1720.10">
    <property type="entry name" value="endopeptidase domain like (from Nostoc punctiforme)"/>
    <property type="match status" value="1"/>
</dbReference>
<evidence type="ECO:0000256" key="4">
    <source>
        <dbReference type="ARBA" id="ARBA00022807"/>
    </source>
</evidence>
<keyword evidence="8" id="KW-1185">Reference proteome</keyword>
<dbReference type="PROSITE" id="PS51935">
    <property type="entry name" value="NLPC_P60"/>
    <property type="match status" value="1"/>
</dbReference>
<evidence type="ECO:0000256" key="1">
    <source>
        <dbReference type="ARBA" id="ARBA00007074"/>
    </source>
</evidence>
<feature type="compositionally biased region" description="Low complexity" evidence="5">
    <location>
        <begin position="60"/>
        <end position="83"/>
    </location>
</feature>
<keyword evidence="3" id="KW-0378">Hydrolase</keyword>
<accession>A0A0K8MFZ5</accession>
<evidence type="ECO:0000313" key="8">
    <source>
        <dbReference type="Proteomes" id="UP000253891"/>
    </source>
</evidence>
<sequence>MTASASQVASARPTTATLQVKTVKKAATVTATANSTTATTAQSLQVANSTSAASQPVPVQSTSQAAQPAPAQSTSQAPAQSSQKVNTDELIAWFDNHKGQLTYSMTGNRDGSDGTADCSGAMTEALYEAGASKPAYLYNTDSLPGYLTANGYQLISTNTPWDAQRGDIVIWGQQGASGGAVGHVQVIISNDPNARAISVNYATQGAAGTAVTEWNYDTAYAQTSNGKFLPYYVYRQA</sequence>
<keyword evidence="2" id="KW-0645">Protease</keyword>
<organism evidence="7 8">
    <name type="scientific">Fructobacillus ficulneus</name>
    <dbReference type="NCBI Taxonomy" id="157463"/>
    <lineage>
        <taxon>Bacteria</taxon>
        <taxon>Bacillati</taxon>
        <taxon>Bacillota</taxon>
        <taxon>Bacilli</taxon>
        <taxon>Lactobacillales</taxon>
        <taxon>Lactobacillaceae</taxon>
        <taxon>Fructobacillus</taxon>
    </lineage>
</organism>
<dbReference type="GO" id="GO:0008234">
    <property type="term" value="F:cysteine-type peptidase activity"/>
    <property type="evidence" value="ECO:0007669"/>
    <property type="project" value="UniProtKB-KW"/>
</dbReference>
<proteinExistence type="inferred from homology"/>
<feature type="compositionally biased region" description="Low complexity" evidence="5">
    <location>
        <begin position="31"/>
        <end position="47"/>
    </location>
</feature>
<dbReference type="InterPro" id="IPR008044">
    <property type="entry name" value="Phage_lysin"/>
</dbReference>
<evidence type="ECO:0000256" key="2">
    <source>
        <dbReference type="ARBA" id="ARBA00022670"/>
    </source>
</evidence>
<feature type="domain" description="NlpC/P60" evidence="6">
    <location>
        <begin position="80"/>
        <end position="232"/>
    </location>
</feature>
<comment type="similarity">
    <text evidence="1">Belongs to the peptidase C40 family.</text>
</comment>
<dbReference type="EMBL" id="DF967991">
    <property type="protein sequence ID" value="GAO99430.1"/>
    <property type="molecule type" value="Genomic_DNA"/>
</dbReference>
<protein>
    <submittedName>
        <fullName evidence="7">Lysin</fullName>
    </submittedName>
</protein>
<feature type="region of interest" description="Disordered" evidence="5">
    <location>
        <begin position="31"/>
        <end position="84"/>
    </location>
</feature>
<dbReference type="SUPFAM" id="SSF54001">
    <property type="entry name" value="Cysteine proteinases"/>
    <property type="match status" value="1"/>
</dbReference>
<gene>
    <name evidence="7" type="ORF">FFIC_140240</name>
</gene>
<evidence type="ECO:0000259" key="6">
    <source>
        <dbReference type="PROSITE" id="PS51935"/>
    </source>
</evidence>
<evidence type="ECO:0000256" key="3">
    <source>
        <dbReference type="ARBA" id="ARBA00022801"/>
    </source>
</evidence>
<dbReference type="STRING" id="157463.GCA_001047075_00362"/>